<evidence type="ECO:0000256" key="4">
    <source>
        <dbReference type="ARBA" id="ARBA00022801"/>
    </source>
</evidence>
<evidence type="ECO:0000313" key="9">
    <source>
        <dbReference type="Proteomes" id="UP001641549"/>
    </source>
</evidence>
<gene>
    <name evidence="8" type="ORF">UFOVP1367_35</name>
</gene>
<dbReference type="GO" id="GO:0075713">
    <property type="term" value="P:establishment of integrated proviral latency"/>
    <property type="evidence" value="ECO:0007669"/>
    <property type="project" value="UniProtKB-KW"/>
</dbReference>
<keyword evidence="6" id="KW-1160">Virus entry into host cell</keyword>
<accession>A0A6J5RVZ6</accession>
<evidence type="ECO:0000256" key="5">
    <source>
        <dbReference type="ARBA" id="ARBA00023172"/>
    </source>
</evidence>
<keyword evidence="9" id="KW-1185">Reference proteome</keyword>
<protein>
    <recommendedName>
        <fullName evidence="2">Integrase</fullName>
    </recommendedName>
</protein>
<feature type="domain" description="Tyr recombinase" evidence="7">
    <location>
        <begin position="171"/>
        <end position="336"/>
    </location>
</feature>
<sequence length="336" mass="39624">MAYIRTIKKSDGSVSYRAEIVIKKHGEILARDSQVYSKQKLAKDWAMRREVELQENILYKKKDRLPIADLITAYLKEYPPEGRSKLFDLQQLLKTEIAKRDVYTLTARVLINHIKERNKTVAPQTAQNDLIWLKTVLQTMNATRSLDLVLSYFDDARVVLRKEGLIASSTQRDRRPTKQELWMLSRYFNDHNRTMLHIMWFAIYSCRRQSEITALRWDDINEVKHTVIVRDLKHPTVKNWQKKCKLPNGAYKIIMRQPKVSSRIFPMNSKTVSTYFTRACKLLMIDDLRFHDLRHEAVSRLFERGLSIVDVQHVSLHSNWETLKRYCNTDAGDLDI</sequence>
<dbReference type="GO" id="GO:0003677">
    <property type="term" value="F:DNA binding"/>
    <property type="evidence" value="ECO:0007669"/>
    <property type="project" value="InterPro"/>
</dbReference>
<dbReference type="Gene3D" id="1.10.443.10">
    <property type="entry name" value="Intergrase catalytic core"/>
    <property type="match status" value="1"/>
</dbReference>
<keyword evidence="6" id="KW-0229">DNA integration</keyword>
<dbReference type="GO" id="GO:0016740">
    <property type="term" value="F:transferase activity"/>
    <property type="evidence" value="ECO:0007669"/>
    <property type="project" value="UniProtKB-KW"/>
</dbReference>
<dbReference type="Pfam" id="PF00589">
    <property type="entry name" value="Phage_integrase"/>
    <property type="match status" value="1"/>
</dbReference>
<dbReference type="InterPro" id="IPR013762">
    <property type="entry name" value="Integrase-like_cat_sf"/>
</dbReference>
<keyword evidence="5" id="KW-0233">DNA recombination</keyword>
<dbReference type="InterPro" id="IPR002104">
    <property type="entry name" value="Integrase_catalytic"/>
</dbReference>
<dbReference type="InterPro" id="IPR050090">
    <property type="entry name" value="Tyrosine_recombinase_XerCD"/>
</dbReference>
<evidence type="ECO:0000256" key="1">
    <source>
        <dbReference type="ARBA" id="ARBA00008857"/>
    </source>
</evidence>
<proteinExistence type="inferred from homology"/>
<dbReference type="GO" id="GO:0044826">
    <property type="term" value="P:viral genome integration into host DNA"/>
    <property type="evidence" value="ECO:0007669"/>
    <property type="project" value="UniProtKB-KW"/>
</dbReference>
<dbReference type="CDD" id="cd00796">
    <property type="entry name" value="INT_Rci_Hp1_C"/>
    <property type="match status" value="1"/>
</dbReference>
<dbReference type="Proteomes" id="UP001641549">
    <property type="component" value="Chromosome UFOv-RH-23may17-C8087"/>
</dbReference>
<evidence type="ECO:0000256" key="6">
    <source>
        <dbReference type="ARBA" id="ARBA00023195"/>
    </source>
</evidence>
<dbReference type="GO" id="GO:0006310">
    <property type="term" value="P:DNA recombination"/>
    <property type="evidence" value="ECO:0007669"/>
    <property type="project" value="UniProtKB-KW"/>
</dbReference>
<dbReference type="GO" id="GO:0016787">
    <property type="term" value="F:hydrolase activity"/>
    <property type="evidence" value="ECO:0007669"/>
    <property type="project" value="UniProtKB-KW"/>
</dbReference>
<reference evidence="8" key="1">
    <citation type="submission" date="2020-05" db="EMBL/GenBank/DDBJ databases">
        <authorList>
            <person name="Chiriac C."/>
            <person name="Salcher M."/>
            <person name="Ghai R."/>
            <person name="Kavagutti S V."/>
        </authorList>
    </citation>
    <scope>NUCLEOTIDE SEQUENCE [LARGE SCALE GENOMIC DNA]</scope>
</reference>
<keyword evidence="3" id="KW-0808">Transferase</keyword>
<keyword evidence="4" id="KW-0378">Hydrolase</keyword>
<evidence type="ECO:0000259" key="7">
    <source>
        <dbReference type="PROSITE" id="PS51898"/>
    </source>
</evidence>
<dbReference type="EMBL" id="LR797314">
    <property type="protein sequence ID" value="CAB4202741.1"/>
    <property type="molecule type" value="Genomic_DNA"/>
</dbReference>
<dbReference type="PROSITE" id="PS51898">
    <property type="entry name" value="TYR_RECOMBINASE"/>
    <property type="match status" value="1"/>
</dbReference>
<dbReference type="SUPFAM" id="SSF56349">
    <property type="entry name" value="DNA breaking-rejoining enzymes"/>
    <property type="match status" value="1"/>
</dbReference>
<dbReference type="PANTHER" id="PTHR30349">
    <property type="entry name" value="PHAGE INTEGRASE-RELATED"/>
    <property type="match status" value="1"/>
</dbReference>
<dbReference type="PANTHER" id="PTHR30349:SF94">
    <property type="entry name" value="INTEGRASE_RECOMBINASE HI_1414-RELATED"/>
    <property type="match status" value="1"/>
</dbReference>
<organism evidence="8 9">
    <name type="scientific">uncultured Caudovirales phage</name>
    <dbReference type="NCBI Taxonomy" id="2100421"/>
    <lineage>
        <taxon>Viruses</taxon>
        <taxon>Duplodnaviria</taxon>
        <taxon>Heunggongvirae</taxon>
        <taxon>Uroviricota</taxon>
        <taxon>Caudoviricetes</taxon>
        <taxon>Peduoviridae</taxon>
        <taxon>Maltschvirus</taxon>
        <taxon>Maltschvirus maltsch</taxon>
    </lineage>
</organism>
<dbReference type="GO" id="GO:0015074">
    <property type="term" value="P:DNA integration"/>
    <property type="evidence" value="ECO:0007669"/>
    <property type="project" value="InterPro"/>
</dbReference>
<comment type="similarity">
    <text evidence="1">Belongs to the 'phage' integrase family.</text>
</comment>
<keyword evidence="6" id="KW-1179">Viral genome integration</keyword>
<name>A0A6J5RVZ6_9CAUD</name>
<evidence type="ECO:0000256" key="3">
    <source>
        <dbReference type="ARBA" id="ARBA00022679"/>
    </source>
</evidence>
<dbReference type="InterPro" id="IPR011010">
    <property type="entry name" value="DNA_brk_join_enz"/>
</dbReference>
<evidence type="ECO:0000313" key="8">
    <source>
        <dbReference type="EMBL" id="CAB4202741.1"/>
    </source>
</evidence>
<evidence type="ECO:0000256" key="2">
    <source>
        <dbReference type="ARBA" id="ARBA00016082"/>
    </source>
</evidence>